<dbReference type="InterPro" id="IPR009422">
    <property type="entry name" value="Gemin6"/>
</dbReference>
<protein>
    <recommendedName>
        <fullName evidence="1">AD domain-containing protein</fullName>
    </recommendedName>
</protein>
<dbReference type="InterPro" id="IPR047574">
    <property type="entry name" value="AD"/>
</dbReference>
<dbReference type="AlphaFoldDB" id="A0A1X2HFP1"/>
<dbReference type="OMA" id="CDNALIR"/>
<dbReference type="PANTHER" id="PTHR14710:SF2">
    <property type="entry name" value="GEM-ASSOCIATED PROTEIN 6"/>
    <property type="match status" value="1"/>
</dbReference>
<dbReference type="GO" id="GO:0000245">
    <property type="term" value="P:spliceosomal complex assembly"/>
    <property type="evidence" value="ECO:0007669"/>
    <property type="project" value="InterPro"/>
</dbReference>
<dbReference type="OrthoDB" id="77463at2759"/>
<dbReference type="Proteomes" id="UP000242180">
    <property type="component" value="Unassembled WGS sequence"/>
</dbReference>
<evidence type="ECO:0000313" key="2">
    <source>
        <dbReference type="EMBL" id="ORY97748.1"/>
    </source>
</evidence>
<evidence type="ECO:0000313" key="3">
    <source>
        <dbReference type="Proteomes" id="UP000242180"/>
    </source>
</evidence>
<feature type="domain" description="AD" evidence="1">
    <location>
        <begin position="70"/>
        <end position="156"/>
    </location>
</feature>
<dbReference type="PANTHER" id="PTHR14710">
    <property type="entry name" value="GEM-ASSOCIATED PROTEIN 6"/>
    <property type="match status" value="1"/>
</dbReference>
<name>A0A1X2HFP1_SYNRA</name>
<dbReference type="PROSITE" id="PS52001">
    <property type="entry name" value="AD"/>
    <property type="match status" value="1"/>
</dbReference>
<dbReference type="Gene3D" id="2.30.30.100">
    <property type="match status" value="1"/>
</dbReference>
<evidence type="ECO:0000259" key="1">
    <source>
        <dbReference type="PROSITE" id="PS52001"/>
    </source>
</evidence>
<dbReference type="EMBL" id="MCGN01000004">
    <property type="protein sequence ID" value="ORY97748.1"/>
    <property type="molecule type" value="Genomic_DNA"/>
</dbReference>
<organism evidence="2 3">
    <name type="scientific">Syncephalastrum racemosum</name>
    <name type="common">Filamentous fungus</name>
    <dbReference type="NCBI Taxonomy" id="13706"/>
    <lineage>
        <taxon>Eukaryota</taxon>
        <taxon>Fungi</taxon>
        <taxon>Fungi incertae sedis</taxon>
        <taxon>Mucoromycota</taxon>
        <taxon>Mucoromycotina</taxon>
        <taxon>Mucoromycetes</taxon>
        <taxon>Mucorales</taxon>
        <taxon>Syncephalastraceae</taxon>
        <taxon>Syncephalastrum</taxon>
    </lineage>
</organism>
<dbReference type="GO" id="GO:0032797">
    <property type="term" value="C:SMN complex"/>
    <property type="evidence" value="ECO:0007669"/>
    <property type="project" value="TreeGrafter"/>
</dbReference>
<keyword evidence="3" id="KW-1185">Reference proteome</keyword>
<comment type="caution">
    <text evidence="2">The sequence shown here is derived from an EMBL/GenBank/DDBJ whole genome shotgun (WGS) entry which is preliminary data.</text>
</comment>
<reference evidence="2 3" key="1">
    <citation type="submission" date="2016-07" db="EMBL/GenBank/DDBJ databases">
        <title>Pervasive Adenine N6-methylation of Active Genes in Fungi.</title>
        <authorList>
            <consortium name="DOE Joint Genome Institute"/>
            <person name="Mondo S.J."/>
            <person name="Dannebaum R.O."/>
            <person name="Kuo R.C."/>
            <person name="Labutti K."/>
            <person name="Haridas S."/>
            <person name="Kuo A."/>
            <person name="Salamov A."/>
            <person name="Ahrendt S.R."/>
            <person name="Lipzen A."/>
            <person name="Sullivan W."/>
            <person name="Andreopoulos W.B."/>
            <person name="Clum A."/>
            <person name="Lindquist E."/>
            <person name="Daum C."/>
            <person name="Ramamoorthy G.K."/>
            <person name="Gryganskyi A."/>
            <person name="Culley D."/>
            <person name="Magnuson J.K."/>
            <person name="James T.Y."/>
            <person name="O'Malley M.A."/>
            <person name="Stajich J.E."/>
            <person name="Spatafora J.W."/>
            <person name="Visel A."/>
            <person name="Grigoriev I.V."/>
        </authorList>
    </citation>
    <scope>NUCLEOTIDE SEQUENCE [LARGE SCALE GENOMIC DNA]</scope>
    <source>
        <strain evidence="2 3">NRRL 2496</strain>
    </source>
</reference>
<accession>A0A1X2HFP1</accession>
<dbReference type="GO" id="GO:0000387">
    <property type="term" value="P:spliceosomal snRNP assembly"/>
    <property type="evidence" value="ECO:0007669"/>
    <property type="project" value="TreeGrafter"/>
</dbReference>
<dbReference type="GO" id="GO:0005634">
    <property type="term" value="C:nucleus"/>
    <property type="evidence" value="ECO:0007669"/>
    <property type="project" value="InterPro"/>
</dbReference>
<gene>
    <name evidence="2" type="ORF">BCR43DRAFT_490296</name>
</gene>
<dbReference type="STRING" id="13706.A0A1X2HFP1"/>
<sequence length="156" mass="17591">MATPSSLSVSEADAGQHVTLLLRSSEERSGFIYTIDPLSGNVVLYNPENNKASLITRHAIVSCQINHDRPAMAVEALSERLQMPEEQQLYRDAGWRAQRRDALVHLLTKQHVPFRQDDPVIIVLGQARVEPPYVATSVYCENSIIRQRVRELVMSI</sequence>
<dbReference type="InParanoid" id="A0A1X2HFP1"/>
<proteinExistence type="predicted"/>